<name>A0A1N6PA93_9GAMM</name>
<dbReference type="InterPro" id="IPR036513">
    <property type="entry name" value="STAS_dom_sf"/>
</dbReference>
<dbReference type="CDD" id="cd07043">
    <property type="entry name" value="STAS_anti-anti-sigma_factors"/>
    <property type="match status" value="1"/>
</dbReference>
<sequence length="99" mass="10551">MTMTVTVEQTAPGTIRLAGDLVFASVLPARQKLLGLLQQAEGECRVDWSGVQRVDSSALSLWLVCLRQATKQGVQLHIEQPPADLVSIADLVGLADALA</sequence>
<evidence type="ECO:0000313" key="3">
    <source>
        <dbReference type="Proteomes" id="UP000186895"/>
    </source>
</evidence>
<organism evidence="2 3">
    <name type="scientific">Marinobacterium stanieri</name>
    <dbReference type="NCBI Taxonomy" id="49186"/>
    <lineage>
        <taxon>Bacteria</taxon>
        <taxon>Pseudomonadati</taxon>
        <taxon>Pseudomonadota</taxon>
        <taxon>Gammaproteobacteria</taxon>
        <taxon>Oceanospirillales</taxon>
        <taxon>Oceanospirillaceae</taxon>
        <taxon>Marinobacterium</taxon>
    </lineage>
</organism>
<dbReference type="AlphaFoldDB" id="A0A1N6PA93"/>
<evidence type="ECO:0000259" key="1">
    <source>
        <dbReference type="PROSITE" id="PS50801"/>
    </source>
</evidence>
<dbReference type="InterPro" id="IPR052746">
    <property type="entry name" value="MlaB_ABC_Transporter"/>
</dbReference>
<reference evidence="2 3" key="1">
    <citation type="submission" date="2017-01" db="EMBL/GenBank/DDBJ databases">
        <authorList>
            <person name="Mah S.A."/>
            <person name="Swanson W.J."/>
            <person name="Moy G.W."/>
            <person name="Vacquier V.D."/>
        </authorList>
    </citation>
    <scope>NUCLEOTIDE SEQUENCE [LARGE SCALE GENOMIC DNA]</scope>
    <source>
        <strain evidence="2 3">DSM 7027</strain>
    </source>
</reference>
<dbReference type="PROSITE" id="PS50801">
    <property type="entry name" value="STAS"/>
    <property type="match status" value="1"/>
</dbReference>
<gene>
    <name evidence="2" type="ORF">SAMN05421647_101888</name>
</gene>
<dbReference type="Proteomes" id="UP000186895">
    <property type="component" value="Unassembled WGS sequence"/>
</dbReference>
<protein>
    <submittedName>
        <fullName evidence="2">Phospholipid transport system transporter-binding protein</fullName>
    </submittedName>
</protein>
<proteinExistence type="predicted"/>
<dbReference type="Pfam" id="PF13466">
    <property type="entry name" value="STAS_2"/>
    <property type="match status" value="1"/>
</dbReference>
<dbReference type="STRING" id="49186.SAMN05421647_101888"/>
<dbReference type="Gene3D" id="3.30.750.24">
    <property type="entry name" value="STAS domain"/>
    <property type="match status" value="1"/>
</dbReference>
<dbReference type="PANTHER" id="PTHR35849">
    <property type="entry name" value="BLR2341 PROTEIN"/>
    <property type="match status" value="1"/>
</dbReference>
<keyword evidence="3" id="KW-1185">Reference proteome</keyword>
<dbReference type="PANTHER" id="PTHR35849:SF2">
    <property type="entry name" value="BLR2341 PROTEIN"/>
    <property type="match status" value="1"/>
</dbReference>
<dbReference type="SUPFAM" id="SSF52091">
    <property type="entry name" value="SpoIIaa-like"/>
    <property type="match status" value="1"/>
</dbReference>
<dbReference type="InterPro" id="IPR002645">
    <property type="entry name" value="STAS_dom"/>
</dbReference>
<dbReference type="InterPro" id="IPR058548">
    <property type="entry name" value="MlaB-like_STAS"/>
</dbReference>
<accession>A0A1N6PA93</accession>
<feature type="domain" description="STAS" evidence="1">
    <location>
        <begin position="15"/>
        <end position="99"/>
    </location>
</feature>
<evidence type="ECO:0000313" key="2">
    <source>
        <dbReference type="EMBL" id="SIQ01112.1"/>
    </source>
</evidence>
<dbReference type="eggNOG" id="COG3113">
    <property type="taxonomic scope" value="Bacteria"/>
</dbReference>
<dbReference type="EMBL" id="FTMN01000001">
    <property type="protein sequence ID" value="SIQ01112.1"/>
    <property type="molecule type" value="Genomic_DNA"/>
</dbReference>